<dbReference type="NCBIfam" id="NF047646">
    <property type="entry name" value="REP_Tyr_transpos"/>
    <property type="match status" value="1"/>
</dbReference>
<evidence type="ECO:0000313" key="2">
    <source>
        <dbReference type="EMBL" id="RAU82199.1"/>
    </source>
</evidence>
<dbReference type="GO" id="GO:0043565">
    <property type="term" value="F:sequence-specific DNA binding"/>
    <property type="evidence" value="ECO:0007669"/>
    <property type="project" value="TreeGrafter"/>
</dbReference>
<evidence type="ECO:0000259" key="1">
    <source>
        <dbReference type="SMART" id="SM01321"/>
    </source>
</evidence>
<dbReference type="InterPro" id="IPR036515">
    <property type="entry name" value="Transposase_17_sf"/>
</dbReference>
<dbReference type="OrthoDB" id="9788881at2"/>
<dbReference type="AlphaFoldDB" id="A0A364RD51"/>
<dbReference type="Proteomes" id="UP000251692">
    <property type="component" value="Unassembled WGS sequence"/>
</dbReference>
<reference evidence="2 3" key="2">
    <citation type="submission" date="2018-07" db="EMBL/GenBank/DDBJ databases">
        <title>Pontibacter sp. 2b14 genomic sequence and assembly.</title>
        <authorList>
            <person name="Du Z.-J."/>
        </authorList>
    </citation>
    <scope>NUCLEOTIDE SEQUENCE [LARGE SCALE GENOMIC DNA]</scope>
    <source>
        <strain evidence="2 3">2b14</strain>
    </source>
</reference>
<dbReference type="GO" id="GO:0004803">
    <property type="term" value="F:transposase activity"/>
    <property type="evidence" value="ECO:0007669"/>
    <property type="project" value="InterPro"/>
</dbReference>
<reference evidence="2 3" key="1">
    <citation type="submission" date="2018-06" db="EMBL/GenBank/DDBJ databases">
        <authorList>
            <person name="Liu Z.-W."/>
        </authorList>
    </citation>
    <scope>NUCLEOTIDE SEQUENCE [LARGE SCALE GENOMIC DNA]</scope>
    <source>
        <strain evidence="2 3">2b14</strain>
    </source>
</reference>
<sequence>MSEYRKAHKDELYFITLSVVGWIDVFTRREYKDILVENLDYCQRKEGLEIYAYVIMTNHLHLIARRQEKDLGELLKRFKSYTAKKIIAAIESNPQESRKEWMLAMFQHFALKNKQYGKYHFWQYTNHPTLLYSAEVIEQKKKYIHMNPVKAGIVIEPEYYFHSSACAESPLKVMEI</sequence>
<proteinExistence type="predicted"/>
<dbReference type="GO" id="GO:0006313">
    <property type="term" value="P:DNA transposition"/>
    <property type="evidence" value="ECO:0007669"/>
    <property type="project" value="InterPro"/>
</dbReference>
<dbReference type="InterPro" id="IPR052715">
    <property type="entry name" value="RAYT_transposase"/>
</dbReference>
<dbReference type="InterPro" id="IPR002686">
    <property type="entry name" value="Transposase_17"/>
</dbReference>
<feature type="domain" description="Transposase IS200-like" evidence="1">
    <location>
        <begin position="8"/>
        <end position="147"/>
    </location>
</feature>
<dbReference type="SMART" id="SM01321">
    <property type="entry name" value="Y1_Tnp"/>
    <property type="match status" value="1"/>
</dbReference>
<name>A0A364RD51_9BACT</name>
<dbReference type="Gene3D" id="3.30.70.1290">
    <property type="entry name" value="Transposase IS200-like"/>
    <property type="match status" value="1"/>
</dbReference>
<organism evidence="2 3">
    <name type="scientific">Pontibacter arcticus</name>
    <dbReference type="NCBI Taxonomy" id="2080288"/>
    <lineage>
        <taxon>Bacteria</taxon>
        <taxon>Pseudomonadati</taxon>
        <taxon>Bacteroidota</taxon>
        <taxon>Cytophagia</taxon>
        <taxon>Cytophagales</taxon>
        <taxon>Hymenobacteraceae</taxon>
        <taxon>Pontibacter</taxon>
    </lineage>
</organism>
<dbReference type="EMBL" id="QMDV01000003">
    <property type="protein sequence ID" value="RAU82199.1"/>
    <property type="molecule type" value="Genomic_DNA"/>
</dbReference>
<dbReference type="SUPFAM" id="SSF143422">
    <property type="entry name" value="Transposase IS200-like"/>
    <property type="match status" value="1"/>
</dbReference>
<evidence type="ECO:0000313" key="3">
    <source>
        <dbReference type="Proteomes" id="UP000251692"/>
    </source>
</evidence>
<protein>
    <submittedName>
        <fullName evidence="2">Transposase</fullName>
    </submittedName>
</protein>
<gene>
    <name evidence="2" type="ORF">DP923_10380</name>
</gene>
<dbReference type="PANTHER" id="PTHR36966:SF1">
    <property type="entry name" value="REP-ASSOCIATED TYROSINE TRANSPOSASE"/>
    <property type="match status" value="1"/>
</dbReference>
<comment type="caution">
    <text evidence="2">The sequence shown here is derived from an EMBL/GenBank/DDBJ whole genome shotgun (WGS) entry which is preliminary data.</text>
</comment>
<accession>A0A364RD51</accession>
<dbReference type="PANTHER" id="PTHR36966">
    <property type="entry name" value="REP-ASSOCIATED TYROSINE TRANSPOSASE"/>
    <property type="match status" value="1"/>
</dbReference>
<dbReference type="Pfam" id="PF01797">
    <property type="entry name" value="Y1_Tnp"/>
    <property type="match status" value="1"/>
</dbReference>
<dbReference type="RefSeq" id="WP_112305792.1">
    <property type="nucleotide sequence ID" value="NZ_QMDV01000003.1"/>
</dbReference>
<keyword evidence="3" id="KW-1185">Reference proteome</keyword>